<dbReference type="InterPro" id="IPR000073">
    <property type="entry name" value="AB_hydrolase_1"/>
</dbReference>
<accession>A0ABY3WCG7</accession>
<reference evidence="2 3" key="1">
    <citation type="submission" date="2022-03" db="EMBL/GenBank/DDBJ databases">
        <title>Isotopic signatures of nitrous oxide derived from detoxification processes.</title>
        <authorList>
            <person name="Behrendt U."/>
            <person name="Buchen C."/>
            <person name="Well R."/>
            <person name="Ulrich A."/>
            <person name="Rohe L."/>
            <person name="Kolb S."/>
            <person name="Schloter M."/>
            <person name="Horn M.A."/>
            <person name="Augustin J."/>
        </authorList>
    </citation>
    <scope>NUCLEOTIDE SEQUENCE [LARGE SCALE GENOMIC DNA]</scope>
    <source>
        <strain evidence="2 3">S4-C24</strain>
    </source>
</reference>
<organism evidence="2 3">
    <name type="scientific">Arthrobacter sulfonylureivorans</name>
    <dbReference type="NCBI Taxonomy" id="2486855"/>
    <lineage>
        <taxon>Bacteria</taxon>
        <taxon>Bacillati</taxon>
        <taxon>Actinomycetota</taxon>
        <taxon>Actinomycetes</taxon>
        <taxon>Micrococcales</taxon>
        <taxon>Micrococcaceae</taxon>
        <taxon>Arthrobacter</taxon>
    </lineage>
</organism>
<dbReference type="PANTHER" id="PTHR43798">
    <property type="entry name" value="MONOACYLGLYCEROL LIPASE"/>
    <property type="match status" value="1"/>
</dbReference>
<evidence type="ECO:0000313" key="2">
    <source>
        <dbReference type="EMBL" id="UNK47137.1"/>
    </source>
</evidence>
<sequence length="311" mass="32784">MSAEPTALPYSTLDVPVRGGTLRTGVWGPQDPEAPAVLAVHGVTASHRTWGLLAQELDGVRLIAPDLRGRGRSNQLPGPFGMAAHADDLAAVMAAHGVGSAVVVGHSMGAFASVVLARRHPELVESLVLVDGGLPLQVPAGLSDEEVIQSVLGPAAERLAATFRSRDAYRDFWRVHPAFAEHWNALVEDYVDYDLAGEPPLLRPSTNYAAMARDTADLNGGAALMDALESLAVPAMMLRAPRGLLNEDAGLYTPGYVDQWARRLPDLQVRDVPGTNHYTIVMDSPGAAAVAGAVRQAVGALVKRHTPNAAG</sequence>
<gene>
    <name evidence="2" type="ORF">MNQ99_07290</name>
</gene>
<evidence type="ECO:0000259" key="1">
    <source>
        <dbReference type="Pfam" id="PF00561"/>
    </source>
</evidence>
<dbReference type="PRINTS" id="PR00111">
    <property type="entry name" value="ABHYDROLASE"/>
</dbReference>
<dbReference type="InterPro" id="IPR050266">
    <property type="entry name" value="AB_hydrolase_sf"/>
</dbReference>
<dbReference type="Pfam" id="PF00561">
    <property type="entry name" value="Abhydrolase_1"/>
    <property type="match status" value="1"/>
</dbReference>
<keyword evidence="2" id="KW-0378">Hydrolase</keyword>
<keyword evidence="3" id="KW-1185">Reference proteome</keyword>
<dbReference type="Proteomes" id="UP000829069">
    <property type="component" value="Chromosome"/>
</dbReference>
<dbReference type="Gene3D" id="3.40.50.1820">
    <property type="entry name" value="alpha/beta hydrolase"/>
    <property type="match status" value="1"/>
</dbReference>
<dbReference type="GO" id="GO:0016787">
    <property type="term" value="F:hydrolase activity"/>
    <property type="evidence" value="ECO:0007669"/>
    <property type="project" value="UniProtKB-KW"/>
</dbReference>
<proteinExistence type="predicted"/>
<dbReference type="PANTHER" id="PTHR43798:SF33">
    <property type="entry name" value="HYDROLASE, PUTATIVE (AFU_ORTHOLOGUE AFUA_2G14860)-RELATED"/>
    <property type="match status" value="1"/>
</dbReference>
<feature type="domain" description="AB hydrolase-1" evidence="1">
    <location>
        <begin position="35"/>
        <end position="278"/>
    </location>
</feature>
<dbReference type="SUPFAM" id="SSF53474">
    <property type="entry name" value="alpha/beta-Hydrolases"/>
    <property type="match status" value="1"/>
</dbReference>
<name>A0ABY3WCG7_9MICC</name>
<dbReference type="EMBL" id="CP093326">
    <property type="protein sequence ID" value="UNK47137.1"/>
    <property type="molecule type" value="Genomic_DNA"/>
</dbReference>
<evidence type="ECO:0000313" key="3">
    <source>
        <dbReference type="Proteomes" id="UP000829069"/>
    </source>
</evidence>
<dbReference type="RefSeq" id="WP_241914964.1">
    <property type="nucleotide sequence ID" value="NZ_CP093326.1"/>
</dbReference>
<protein>
    <submittedName>
        <fullName evidence="2">Alpha/beta hydrolase</fullName>
    </submittedName>
</protein>
<dbReference type="InterPro" id="IPR029058">
    <property type="entry name" value="AB_hydrolase_fold"/>
</dbReference>